<organism evidence="8 9">
    <name type="scientific">Paenibacillus thalictri</name>
    <dbReference type="NCBI Taxonomy" id="2527873"/>
    <lineage>
        <taxon>Bacteria</taxon>
        <taxon>Bacillati</taxon>
        <taxon>Bacillota</taxon>
        <taxon>Bacilli</taxon>
        <taxon>Bacillales</taxon>
        <taxon>Paenibacillaceae</taxon>
        <taxon>Paenibacillus</taxon>
    </lineage>
</organism>
<dbReference type="InterPro" id="IPR058245">
    <property type="entry name" value="NreC/VraR/RcsB-like_REC"/>
</dbReference>
<dbReference type="GO" id="GO:0006355">
    <property type="term" value="P:regulation of DNA-templated transcription"/>
    <property type="evidence" value="ECO:0007669"/>
    <property type="project" value="InterPro"/>
</dbReference>
<dbReference type="Proteomes" id="UP000293142">
    <property type="component" value="Unassembled WGS sequence"/>
</dbReference>
<keyword evidence="4" id="KW-0804">Transcription</keyword>
<keyword evidence="2" id="KW-0805">Transcription regulation</keyword>
<evidence type="ECO:0000313" key="9">
    <source>
        <dbReference type="Proteomes" id="UP000293142"/>
    </source>
</evidence>
<dbReference type="PROSITE" id="PS50110">
    <property type="entry name" value="RESPONSE_REGULATORY"/>
    <property type="match status" value="1"/>
</dbReference>
<keyword evidence="9" id="KW-1185">Reference proteome</keyword>
<comment type="caution">
    <text evidence="8">The sequence shown here is derived from an EMBL/GenBank/DDBJ whole genome shotgun (WGS) entry which is preliminary data.</text>
</comment>
<proteinExistence type="predicted"/>
<dbReference type="SMART" id="SM00421">
    <property type="entry name" value="HTH_LUXR"/>
    <property type="match status" value="1"/>
</dbReference>
<keyword evidence="3" id="KW-0238">DNA-binding</keyword>
<dbReference type="EMBL" id="SIRE01000028">
    <property type="protein sequence ID" value="TBL71097.1"/>
    <property type="molecule type" value="Genomic_DNA"/>
</dbReference>
<dbReference type="OrthoDB" id="9780153at2"/>
<feature type="domain" description="HTH luxR-type" evidence="6">
    <location>
        <begin position="155"/>
        <end position="220"/>
    </location>
</feature>
<dbReference type="PANTHER" id="PTHR43214:SF43">
    <property type="entry name" value="TWO-COMPONENT RESPONSE REGULATOR"/>
    <property type="match status" value="1"/>
</dbReference>
<dbReference type="AlphaFoldDB" id="A0A4Q9DG62"/>
<dbReference type="PROSITE" id="PS50043">
    <property type="entry name" value="HTH_LUXR_2"/>
    <property type="match status" value="1"/>
</dbReference>
<dbReference type="SUPFAM" id="SSF46894">
    <property type="entry name" value="C-terminal effector domain of the bipartite response regulators"/>
    <property type="match status" value="1"/>
</dbReference>
<keyword evidence="1 5" id="KW-0597">Phosphoprotein</keyword>
<dbReference type="RefSeq" id="WP_131017512.1">
    <property type="nucleotide sequence ID" value="NZ_SIRE01000028.1"/>
</dbReference>
<dbReference type="CDD" id="cd06170">
    <property type="entry name" value="LuxR_C_like"/>
    <property type="match status" value="1"/>
</dbReference>
<dbReference type="CDD" id="cd17535">
    <property type="entry name" value="REC_NarL-like"/>
    <property type="match status" value="1"/>
</dbReference>
<feature type="modified residue" description="4-aspartylphosphate" evidence="5">
    <location>
        <position position="57"/>
    </location>
</feature>
<dbReference type="Pfam" id="PF00072">
    <property type="entry name" value="Response_reg"/>
    <property type="match status" value="1"/>
</dbReference>
<dbReference type="GO" id="GO:0003677">
    <property type="term" value="F:DNA binding"/>
    <property type="evidence" value="ECO:0007669"/>
    <property type="project" value="UniProtKB-KW"/>
</dbReference>
<gene>
    <name evidence="8" type="ORF">EYB31_31645</name>
</gene>
<evidence type="ECO:0000256" key="1">
    <source>
        <dbReference type="ARBA" id="ARBA00022553"/>
    </source>
</evidence>
<dbReference type="InterPro" id="IPR016032">
    <property type="entry name" value="Sig_transdc_resp-reg_C-effctor"/>
</dbReference>
<dbReference type="GO" id="GO:0000160">
    <property type="term" value="P:phosphorelay signal transduction system"/>
    <property type="evidence" value="ECO:0007669"/>
    <property type="project" value="InterPro"/>
</dbReference>
<dbReference type="InterPro" id="IPR001789">
    <property type="entry name" value="Sig_transdc_resp-reg_receiver"/>
</dbReference>
<reference evidence="8 9" key="1">
    <citation type="submission" date="2019-02" db="EMBL/GenBank/DDBJ databases">
        <title>Paenibacillus sp. nov., isolated from surface-sterilized tissue of Thalictrum simplex L.</title>
        <authorList>
            <person name="Tuo L."/>
        </authorList>
    </citation>
    <scope>NUCLEOTIDE SEQUENCE [LARGE SCALE GENOMIC DNA]</scope>
    <source>
        <strain evidence="8 9">N2SHLJ1</strain>
    </source>
</reference>
<dbReference type="SMART" id="SM00448">
    <property type="entry name" value="REC"/>
    <property type="match status" value="1"/>
</dbReference>
<dbReference type="InterPro" id="IPR000792">
    <property type="entry name" value="Tscrpt_reg_LuxR_C"/>
</dbReference>
<evidence type="ECO:0000313" key="8">
    <source>
        <dbReference type="EMBL" id="TBL71097.1"/>
    </source>
</evidence>
<evidence type="ECO:0000256" key="2">
    <source>
        <dbReference type="ARBA" id="ARBA00023015"/>
    </source>
</evidence>
<evidence type="ECO:0000256" key="4">
    <source>
        <dbReference type="ARBA" id="ARBA00023163"/>
    </source>
</evidence>
<sequence>MDQPLKVLIVEDDELLRSGLELIISSEADMEVCGAARNGLEALQCIEASSPDIVLMDVQMPEMNGLACISEIRKRDTELPILILTTFNEEEYIFQGLANGANGYVLKGIDFNKLIQAIRDTVNRQFILPAEVAAKVARYASTNSDFMKDQRLKHFFETGTAFSKSEQPILALLLKRYSIREIADTLFLTEGTIKNKLSNIYNKLGVQNRQDAIRSLENSIQNQVYSSQETGRMK</sequence>
<dbReference type="PANTHER" id="PTHR43214">
    <property type="entry name" value="TWO-COMPONENT RESPONSE REGULATOR"/>
    <property type="match status" value="1"/>
</dbReference>
<evidence type="ECO:0000256" key="3">
    <source>
        <dbReference type="ARBA" id="ARBA00023125"/>
    </source>
</evidence>
<accession>A0A4Q9DG62</accession>
<dbReference type="SUPFAM" id="SSF52172">
    <property type="entry name" value="CheY-like"/>
    <property type="match status" value="1"/>
</dbReference>
<evidence type="ECO:0000259" key="6">
    <source>
        <dbReference type="PROSITE" id="PS50043"/>
    </source>
</evidence>
<dbReference type="Pfam" id="PF00196">
    <property type="entry name" value="GerE"/>
    <property type="match status" value="1"/>
</dbReference>
<evidence type="ECO:0000256" key="5">
    <source>
        <dbReference type="PROSITE-ProRule" id="PRU00169"/>
    </source>
</evidence>
<evidence type="ECO:0000259" key="7">
    <source>
        <dbReference type="PROSITE" id="PS50110"/>
    </source>
</evidence>
<dbReference type="Gene3D" id="3.40.50.2300">
    <property type="match status" value="1"/>
</dbReference>
<feature type="domain" description="Response regulatory" evidence="7">
    <location>
        <begin position="6"/>
        <end position="122"/>
    </location>
</feature>
<name>A0A4Q9DG62_9BACL</name>
<dbReference type="InterPro" id="IPR011006">
    <property type="entry name" value="CheY-like_superfamily"/>
</dbReference>
<protein>
    <submittedName>
        <fullName evidence="8">Response regulator transcription factor</fullName>
    </submittedName>
</protein>
<dbReference type="InterPro" id="IPR039420">
    <property type="entry name" value="WalR-like"/>
</dbReference>